<evidence type="ECO:0000313" key="5">
    <source>
        <dbReference type="EMBL" id="MED6110192.1"/>
    </source>
</evidence>
<dbReference type="Gene3D" id="3.80.10.10">
    <property type="entry name" value="Ribonuclease Inhibitor"/>
    <property type="match status" value="1"/>
</dbReference>
<dbReference type="Gene3D" id="3.40.50.300">
    <property type="entry name" value="P-loop containing nucleotide triphosphate hydrolases"/>
    <property type="match status" value="1"/>
</dbReference>
<keyword evidence="6" id="KW-1185">Reference proteome</keyword>
<dbReference type="InterPro" id="IPR044974">
    <property type="entry name" value="Disease_R_plants"/>
</dbReference>
<dbReference type="Gene3D" id="1.10.10.10">
    <property type="entry name" value="Winged helix-like DNA-binding domain superfamily/Winged helix DNA-binding domain"/>
    <property type="match status" value="1"/>
</dbReference>
<evidence type="ECO:0000313" key="6">
    <source>
        <dbReference type="Proteomes" id="UP001341840"/>
    </source>
</evidence>
<accession>A0ABU6QE47</accession>
<dbReference type="InterPro" id="IPR027417">
    <property type="entry name" value="P-loop_NTPase"/>
</dbReference>
<protein>
    <recommendedName>
        <fullName evidence="7">NB-ARC domain-containing protein</fullName>
    </recommendedName>
</protein>
<comment type="caution">
    <text evidence="5">The sequence shown here is derived from an EMBL/GenBank/DDBJ whole genome shotgun (WGS) entry which is preliminary data.</text>
</comment>
<dbReference type="Pfam" id="PF23559">
    <property type="entry name" value="WHD_DRP"/>
    <property type="match status" value="1"/>
</dbReference>
<dbReference type="PANTHER" id="PTHR23155:SF1193">
    <property type="entry name" value="DISEASE RESISTANCE PROTEIN RPP13-RELATED"/>
    <property type="match status" value="1"/>
</dbReference>
<keyword evidence="1" id="KW-0677">Repeat</keyword>
<gene>
    <name evidence="5" type="ORF">PIB30_040679</name>
</gene>
<dbReference type="SUPFAM" id="SSF52058">
    <property type="entry name" value="L domain-like"/>
    <property type="match status" value="1"/>
</dbReference>
<evidence type="ECO:0008006" key="7">
    <source>
        <dbReference type="Google" id="ProtNLM"/>
    </source>
</evidence>
<dbReference type="SUPFAM" id="SSF52540">
    <property type="entry name" value="P-loop containing nucleoside triphosphate hydrolases"/>
    <property type="match status" value="1"/>
</dbReference>
<feature type="domain" description="Disease resistance protein winged helix" evidence="4">
    <location>
        <begin position="364"/>
        <end position="439"/>
    </location>
</feature>
<reference evidence="5 6" key="1">
    <citation type="journal article" date="2023" name="Plants (Basel)">
        <title>Bridging the Gap: Combining Genomics and Transcriptomics Approaches to Understand Stylosanthes scabra, an Orphan Legume from the Brazilian Caatinga.</title>
        <authorList>
            <person name="Ferreira-Neto J.R.C."/>
            <person name="da Silva M.D."/>
            <person name="Binneck E."/>
            <person name="de Melo N.F."/>
            <person name="da Silva R.H."/>
            <person name="de Melo A.L.T.M."/>
            <person name="Pandolfi V."/>
            <person name="Bustamante F.O."/>
            <person name="Brasileiro-Vidal A.C."/>
            <person name="Benko-Iseppon A.M."/>
        </authorList>
    </citation>
    <scope>NUCLEOTIDE SEQUENCE [LARGE SCALE GENOMIC DNA]</scope>
    <source>
        <tissue evidence="5">Leaves</tissue>
    </source>
</reference>
<dbReference type="EMBL" id="JASCZI010000221">
    <property type="protein sequence ID" value="MED6110192.1"/>
    <property type="molecule type" value="Genomic_DNA"/>
</dbReference>
<feature type="domain" description="NB-ARC" evidence="3">
    <location>
        <begin position="180"/>
        <end position="278"/>
    </location>
</feature>
<organism evidence="5 6">
    <name type="scientific">Stylosanthes scabra</name>
    <dbReference type="NCBI Taxonomy" id="79078"/>
    <lineage>
        <taxon>Eukaryota</taxon>
        <taxon>Viridiplantae</taxon>
        <taxon>Streptophyta</taxon>
        <taxon>Embryophyta</taxon>
        <taxon>Tracheophyta</taxon>
        <taxon>Spermatophyta</taxon>
        <taxon>Magnoliopsida</taxon>
        <taxon>eudicotyledons</taxon>
        <taxon>Gunneridae</taxon>
        <taxon>Pentapetalae</taxon>
        <taxon>rosids</taxon>
        <taxon>fabids</taxon>
        <taxon>Fabales</taxon>
        <taxon>Fabaceae</taxon>
        <taxon>Papilionoideae</taxon>
        <taxon>50 kb inversion clade</taxon>
        <taxon>dalbergioids sensu lato</taxon>
        <taxon>Dalbergieae</taxon>
        <taxon>Pterocarpus clade</taxon>
        <taxon>Stylosanthes</taxon>
    </lineage>
</organism>
<evidence type="ECO:0000259" key="4">
    <source>
        <dbReference type="Pfam" id="PF23559"/>
    </source>
</evidence>
<dbReference type="InterPro" id="IPR036388">
    <property type="entry name" value="WH-like_DNA-bd_sf"/>
</dbReference>
<dbReference type="InterPro" id="IPR032675">
    <property type="entry name" value="LRR_dom_sf"/>
</dbReference>
<keyword evidence="2" id="KW-0611">Plant defense</keyword>
<evidence type="ECO:0000259" key="3">
    <source>
        <dbReference type="Pfam" id="PF00931"/>
    </source>
</evidence>
<dbReference type="InterPro" id="IPR058922">
    <property type="entry name" value="WHD_DRP"/>
</dbReference>
<dbReference type="Pfam" id="PF00931">
    <property type="entry name" value="NB-ARC"/>
    <property type="match status" value="1"/>
</dbReference>
<dbReference type="Proteomes" id="UP001341840">
    <property type="component" value="Unassembled WGS sequence"/>
</dbReference>
<dbReference type="InterPro" id="IPR002182">
    <property type="entry name" value="NB-ARC"/>
</dbReference>
<proteinExistence type="predicted"/>
<evidence type="ECO:0000256" key="2">
    <source>
        <dbReference type="ARBA" id="ARBA00022821"/>
    </source>
</evidence>
<sequence length="811" mass="92658">MGEIAEKVLAKHREIQQVLNRFDSQFEAVESLLNFESRDTLGMVAVYEEDAKIDITTFAFELYYKIKYEFKAASFLLDVSRKLREDANGLENLQKELLSDMDVEVSTMTGSTSSGFSKIIKQKLLARRGAWFGGGSRIIITTEVKYLLHEIHGVEIRTHCIREDRGSSTMMEENVVGLEKDKVMNQLKDKDSPGNVVSVVGMGGSGKTTLAHKVYNSNEARKLFPCRAWATISQRPVLIQVFRNLLKCLKVPKSKYENSSEEELKKKVRKCLNGKNTMCPPELEPIGRSIAESCNGLPLLIKTTAGIVAKRERSEEAWEEIKKLFSCWSIAEDKDGKKMMETLKLSYDDLSEQIKPCFLYLGAFLEDLEILVRDLICMWIAEDFIKPIIQRGRSKIEAEDIGEQYLKELVDRNLVQMASRRSDGKGMKTVKIHDSIRELCILVSESNNACKLSFPSDVGMGSYACLVTCNQSSTCSLFLYGYCQRWSHSIPEDSQVKVLYVRGLDLYQTSANNVGYLEKLKSIRFFGTDCDAPHGLFKLQTLQTLNAWHCSLRDKISIREGLKQLRHLRCSFGVHLLVDEGGVKDKMQNLQTLLYVFADSKMGFLLNSGYFANLRTLGLLISKDEVQLAEQNLRSLSRLSMLRKMKLDFDTCKGVSLGKIAFPSNLSKITLRRLNGLKYEDMNALGQIPNLKILKLYDVKCTKNILHCGNAGSFPLLQVFILIWVMAKHVILEHGAMPKLGRAVFRECPGLVFEYLPEQMLCLGSNLHFVEDDDDGEDEEEEARRRKRRRMMIRMRRMTMRRMMMMRRRRI</sequence>
<dbReference type="PANTHER" id="PTHR23155">
    <property type="entry name" value="DISEASE RESISTANCE PROTEIN RP"/>
    <property type="match status" value="1"/>
</dbReference>
<evidence type="ECO:0000256" key="1">
    <source>
        <dbReference type="ARBA" id="ARBA00022737"/>
    </source>
</evidence>
<name>A0ABU6QE47_9FABA</name>